<evidence type="ECO:0000313" key="3">
    <source>
        <dbReference type="Proteomes" id="UP001159405"/>
    </source>
</evidence>
<comment type="caution">
    <text evidence="2">The sequence shown here is derived from an EMBL/GenBank/DDBJ whole genome shotgun (WGS) entry which is preliminary data.</text>
</comment>
<dbReference type="Proteomes" id="UP001159405">
    <property type="component" value="Unassembled WGS sequence"/>
</dbReference>
<evidence type="ECO:0000256" key="1">
    <source>
        <dbReference type="SAM" id="MobiDB-lite"/>
    </source>
</evidence>
<evidence type="ECO:0000313" key="2">
    <source>
        <dbReference type="EMBL" id="CAH3154426.1"/>
    </source>
</evidence>
<name>A0ABN8Q103_9CNID</name>
<feature type="compositionally biased region" description="Acidic residues" evidence="1">
    <location>
        <begin position="88"/>
        <end position="104"/>
    </location>
</feature>
<accession>A0ABN8Q103</accession>
<sequence>MLRLLAFLEKQMEVTTMAANAKVADEPLELGLKSLLLLRRAEYTKKLQALKTLWVGLVDIPTNHNQVIDYHQFLDDNVVSSGDTPLADVEDSDDDSASDYDSDE</sequence>
<dbReference type="EMBL" id="CALNXK010000098">
    <property type="protein sequence ID" value="CAH3154426.1"/>
    <property type="molecule type" value="Genomic_DNA"/>
</dbReference>
<gene>
    <name evidence="2" type="ORF">PLOB_00050018</name>
</gene>
<reference evidence="2 3" key="1">
    <citation type="submission" date="2022-05" db="EMBL/GenBank/DDBJ databases">
        <authorList>
            <consortium name="Genoscope - CEA"/>
            <person name="William W."/>
        </authorList>
    </citation>
    <scope>NUCLEOTIDE SEQUENCE [LARGE SCALE GENOMIC DNA]</scope>
</reference>
<feature type="region of interest" description="Disordered" evidence="1">
    <location>
        <begin position="82"/>
        <end position="104"/>
    </location>
</feature>
<organism evidence="2 3">
    <name type="scientific">Porites lobata</name>
    <dbReference type="NCBI Taxonomy" id="104759"/>
    <lineage>
        <taxon>Eukaryota</taxon>
        <taxon>Metazoa</taxon>
        <taxon>Cnidaria</taxon>
        <taxon>Anthozoa</taxon>
        <taxon>Hexacorallia</taxon>
        <taxon>Scleractinia</taxon>
        <taxon>Fungiina</taxon>
        <taxon>Poritidae</taxon>
        <taxon>Porites</taxon>
    </lineage>
</organism>
<protein>
    <submittedName>
        <fullName evidence="2">Uncharacterized protein</fullName>
    </submittedName>
</protein>
<proteinExistence type="predicted"/>
<keyword evidence="3" id="KW-1185">Reference proteome</keyword>